<dbReference type="EMBL" id="QUSX01000001">
    <property type="protein sequence ID" value="RRQ50706.1"/>
    <property type="molecule type" value="Genomic_DNA"/>
</dbReference>
<dbReference type="RefSeq" id="WP_125222527.1">
    <property type="nucleotide sequence ID" value="NZ_QUSX01000001.1"/>
</dbReference>
<reference evidence="3" key="1">
    <citation type="submission" date="2018-08" db="EMBL/GenBank/DDBJ databases">
        <authorList>
            <person name="Khan S.A."/>
            <person name="J S.E."/>
        </authorList>
    </citation>
    <scope>NUCLEOTIDE SEQUENCE [LARGE SCALE GENOMIC DNA]</scope>
    <source>
        <strain evidence="3">PoM-212</strain>
    </source>
</reference>
<organism evidence="2 3">
    <name type="scientific">Maribacter algicola</name>
    <dbReference type="NCBI Taxonomy" id="2498892"/>
    <lineage>
        <taxon>Bacteria</taxon>
        <taxon>Pseudomonadati</taxon>
        <taxon>Bacteroidota</taxon>
        <taxon>Flavobacteriia</taxon>
        <taxon>Flavobacteriales</taxon>
        <taxon>Flavobacteriaceae</taxon>
        <taxon>Maribacter</taxon>
    </lineage>
</organism>
<evidence type="ECO:0000256" key="1">
    <source>
        <dbReference type="SAM" id="Phobius"/>
    </source>
</evidence>
<dbReference type="InterPro" id="IPR011990">
    <property type="entry name" value="TPR-like_helical_dom_sf"/>
</dbReference>
<accession>A0A3R8RR12</accession>
<proteinExistence type="predicted"/>
<evidence type="ECO:0008006" key="4">
    <source>
        <dbReference type="Google" id="ProtNLM"/>
    </source>
</evidence>
<dbReference type="AlphaFoldDB" id="A0A3R8RR12"/>
<feature type="transmembrane region" description="Helical" evidence="1">
    <location>
        <begin position="82"/>
        <end position="99"/>
    </location>
</feature>
<dbReference type="Gene3D" id="1.25.40.10">
    <property type="entry name" value="Tetratricopeptide repeat domain"/>
    <property type="match status" value="1"/>
</dbReference>
<evidence type="ECO:0000313" key="3">
    <source>
        <dbReference type="Proteomes" id="UP000286990"/>
    </source>
</evidence>
<gene>
    <name evidence="2" type="ORF">DZC72_09310</name>
</gene>
<dbReference type="Proteomes" id="UP000286990">
    <property type="component" value="Unassembled WGS sequence"/>
</dbReference>
<comment type="caution">
    <text evidence="2">The sequence shown here is derived from an EMBL/GenBank/DDBJ whole genome shotgun (WGS) entry which is preliminary data.</text>
</comment>
<name>A0A3R8RR12_9FLAO</name>
<keyword evidence="1" id="KW-0472">Membrane</keyword>
<evidence type="ECO:0000313" key="2">
    <source>
        <dbReference type="EMBL" id="RRQ50706.1"/>
    </source>
</evidence>
<sequence length="238" mass="28199">MEKELLIQRYFSNSLTQEEKAFFDDLIQNDKEFKNQFDFELDLQKVIGESHRTELKSKLKGFEKEVTTSSKSTKSIKTYRKWLVAASILILIGFGYLQFSNPNLNTLYDENFQVYPNAEVSITRGEEAESLERKAFIAYETEDYEQALQLFSEMPEQLYIDFYKAQCHLKLEQYSKAIELLNLNISNKAKYIPESYWYMSMAYLKMGDRENAKNSLMYLVAHFDYRKERAKELISRLD</sequence>
<reference evidence="3" key="2">
    <citation type="submission" date="2018-12" db="EMBL/GenBank/DDBJ databases">
        <title>Maribacter lutimaris sp. nov., isolated from marine sediment.</title>
        <authorList>
            <person name="Kim K.K."/>
        </authorList>
    </citation>
    <scope>NUCLEOTIDE SEQUENCE [LARGE SCALE GENOMIC DNA]</scope>
    <source>
        <strain evidence="3">PoM-212</strain>
    </source>
</reference>
<dbReference type="SUPFAM" id="SSF48452">
    <property type="entry name" value="TPR-like"/>
    <property type="match status" value="1"/>
</dbReference>
<keyword evidence="3" id="KW-1185">Reference proteome</keyword>
<dbReference type="OrthoDB" id="979271at2"/>
<keyword evidence="1" id="KW-0812">Transmembrane</keyword>
<protein>
    <recommendedName>
        <fullName evidence="4">Tetratricopeptide repeat protein</fullName>
    </recommendedName>
</protein>
<keyword evidence="1" id="KW-1133">Transmembrane helix</keyword>